<dbReference type="GO" id="GO:0000287">
    <property type="term" value="F:magnesium ion binding"/>
    <property type="evidence" value="ECO:0007669"/>
    <property type="project" value="InterPro"/>
</dbReference>
<comment type="caution">
    <text evidence="13">The sequence shown here is derived from an EMBL/GenBank/DDBJ whole genome shotgun (WGS) entry which is preliminary data.</text>
</comment>
<dbReference type="OrthoDB" id="5091869at2759"/>
<feature type="domain" description="Thiamine pyrophosphate enzyme central" evidence="11">
    <location>
        <begin position="199"/>
        <end position="299"/>
    </location>
</feature>
<evidence type="ECO:0000256" key="8">
    <source>
        <dbReference type="ARBA" id="ARBA00022842"/>
    </source>
</evidence>
<evidence type="ECO:0000313" key="13">
    <source>
        <dbReference type="EMBL" id="KAF4971487.1"/>
    </source>
</evidence>
<evidence type="ECO:0000256" key="2">
    <source>
        <dbReference type="ARBA" id="ARBA00007812"/>
    </source>
</evidence>
<dbReference type="SUPFAM" id="SSF52467">
    <property type="entry name" value="DHS-like NAD/FAD-binding domain"/>
    <property type="match status" value="1"/>
</dbReference>
<keyword evidence="6" id="KW-0210">Decarboxylase</keyword>
<dbReference type="FunFam" id="3.40.50.970:FF:000024">
    <property type="entry name" value="Pyruvate decarboxylase isozyme"/>
    <property type="match status" value="1"/>
</dbReference>
<comment type="cofactor">
    <cofactor evidence="1">
        <name>thiamine diphosphate</name>
        <dbReference type="ChEBI" id="CHEBI:58937"/>
    </cofactor>
</comment>
<dbReference type="GO" id="GO:0030976">
    <property type="term" value="F:thiamine pyrophosphate binding"/>
    <property type="evidence" value="ECO:0007669"/>
    <property type="project" value="InterPro"/>
</dbReference>
<dbReference type="Pfam" id="PF00545">
    <property type="entry name" value="Ribonuclease"/>
    <property type="match status" value="1"/>
</dbReference>
<evidence type="ECO:0000256" key="3">
    <source>
        <dbReference type="ARBA" id="ARBA00014422"/>
    </source>
</evidence>
<dbReference type="Gene3D" id="3.10.450.30">
    <property type="entry name" value="Microbial ribonucleases"/>
    <property type="match status" value="1"/>
</dbReference>
<dbReference type="InterPro" id="IPR000026">
    <property type="entry name" value="N1-like"/>
</dbReference>
<keyword evidence="5" id="KW-0479">Metal-binding</keyword>
<evidence type="ECO:0000256" key="7">
    <source>
        <dbReference type="ARBA" id="ARBA00022801"/>
    </source>
</evidence>
<evidence type="ECO:0000313" key="14">
    <source>
        <dbReference type="Proteomes" id="UP000622797"/>
    </source>
</evidence>
<evidence type="ECO:0000259" key="12">
    <source>
        <dbReference type="Pfam" id="PF02775"/>
    </source>
</evidence>
<reference evidence="13" key="2">
    <citation type="submission" date="2020-05" db="EMBL/GenBank/DDBJ databases">
        <authorList>
            <person name="Kim H.-S."/>
            <person name="Proctor R.H."/>
            <person name="Brown D.W."/>
        </authorList>
    </citation>
    <scope>NUCLEOTIDE SEQUENCE</scope>
    <source>
        <strain evidence="13">NRRL 20472</strain>
    </source>
</reference>
<dbReference type="GO" id="GO:0004521">
    <property type="term" value="F:RNA endonuclease activity"/>
    <property type="evidence" value="ECO:0007669"/>
    <property type="project" value="InterPro"/>
</dbReference>
<dbReference type="Proteomes" id="UP000622797">
    <property type="component" value="Unassembled WGS sequence"/>
</dbReference>
<evidence type="ECO:0000256" key="6">
    <source>
        <dbReference type="ARBA" id="ARBA00022793"/>
    </source>
</evidence>
<dbReference type="InterPro" id="IPR047214">
    <property type="entry name" value="TPP_PDC_IPDC"/>
</dbReference>
<dbReference type="Pfam" id="PF00205">
    <property type="entry name" value="TPP_enzyme_M"/>
    <property type="match status" value="1"/>
</dbReference>
<dbReference type="GO" id="GO:0004737">
    <property type="term" value="F:pyruvate decarboxylase activity"/>
    <property type="evidence" value="ECO:0007669"/>
    <property type="project" value="TreeGrafter"/>
</dbReference>
<gene>
    <name evidence="13" type="ORF">FSARC_1715</name>
</gene>
<dbReference type="InterPro" id="IPR016191">
    <property type="entry name" value="Ribonuclease/ribotoxin"/>
</dbReference>
<keyword evidence="7" id="KW-0378">Hydrolase</keyword>
<reference evidence="13" key="1">
    <citation type="journal article" date="2020" name="BMC Genomics">
        <title>Correction to: Identification and distribution of gene clusters required for synthesis of sphingolipid metabolism inhibitors in diverse species of the filamentous fungus Fusarium.</title>
        <authorList>
            <person name="Kim H.S."/>
            <person name="Lohmar J.M."/>
            <person name="Busman M."/>
            <person name="Brown D.W."/>
            <person name="Naumann T.A."/>
            <person name="Divon H.H."/>
            <person name="Lysoe E."/>
            <person name="Uhlig S."/>
            <person name="Proctor R.H."/>
        </authorList>
    </citation>
    <scope>NUCLEOTIDE SEQUENCE</scope>
    <source>
        <strain evidence="13">NRRL 20472</strain>
    </source>
</reference>
<dbReference type="Gene3D" id="3.40.50.1220">
    <property type="entry name" value="TPP-binding domain"/>
    <property type="match status" value="1"/>
</dbReference>
<comment type="similarity">
    <text evidence="2">Belongs to the TPP enzyme family.</text>
</comment>
<keyword evidence="10" id="KW-0456">Lyase</keyword>
<dbReference type="InterPro" id="IPR012000">
    <property type="entry name" value="Thiamin_PyroP_enz_cen_dom"/>
</dbReference>
<dbReference type="CDD" id="cd02005">
    <property type="entry name" value="TPP_PDC_IPDC"/>
    <property type="match status" value="1"/>
</dbReference>
<evidence type="ECO:0000259" key="11">
    <source>
        <dbReference type="Pfam" id="PF00205"/>
    </source>
</evidence>
<organism evidence="13 14">
    <name type="scientific">Fusarium sarcochroum</name>
    <dbReference type="NCBI Taxonomy" id="1208366"/>
    <lineage>
        <taxon>Eukaryota</taxon>
        <taxon>Fungi</taxon>
        <taxon>Dikarya</taxon>
        <taxon>Ascomycota</taxon>
        <taxon>Pezizomycotina</taxon>
        <taxon>Sordariomycetes</taxon>
        <taxon>Hypocreomycetidae</taxon>
        <taxon>Hypocreales</taxon>
        <taxon>Nectriaceae</taxon>
        <taxon>Fusarium</taxon>
        <taxon>Fusarium lateritium species complex</taxon>
    </lineage>
</organism>
<dbReference type="GO" id="GO:0003723">
    <property type="term" value="F:RNA binding"/>
    <property type="evidence" value="ECO:0007669"/>
    <property type="project" value="InterPro"/>
</dbReference>
<dbReference type="SUPFAM" id="SSF53933">
    <property type="entry name" value="Microbial ribonucleases"/>
    <property type="match status" value="1"/>
</dbReference>
<evidence type="ECO:0000256" key="5">
    <source>
        <dbReference type="ARBA" id="ARBA00022723"/>
    </source>
</evidence>
<dbReference type="Gene3D" id="3.40.50.970">
    <property type="match status" value="1"/>
</dbReference>
<sequence>MSTLTVAALSQLNEQMSDLSVSAPMPQPDMDDCSSECSYYSLADLEKDKWYRRIPASQVRKQAKLVPEVPVSPRVKYPRQFFNKESLPLKVPGPWKEYPLCLNKEYISGNPGPARIILNPSSPDGHDVVYHPTPFDKKALLANYRPKGYGKGVIPKPTATYAPAPVQSPQNLDTGLYQYQQQFFGEIRASVFVADVVPEKIYQSKQPFILVDVGASRYGIVTDVNNLVQATGFPMATTPFGKGAVDETVPKFHGVYGTVGDHVFTDWVKDCDLVLYIVPFDTNVNAYYYKTIPEPSKTINWKLRQYIEYPKVLPNLPALLKSLPSVQRAGPLLQATFWKRLLNFFEPGDIIMTETGTPSIGGRDFVLPRQTTLINSGGWLSIGYMLGASQGATLAQRDLAAEDPSRRGRTILFEGDGSFQMTAQELSTIIHMRLDMIIFLINNDGYTIERLVQGENAVYNDIAPWNILKPQASLGRRRMGLTTL</sequence>
<dbReference type="EMBL" id="JABEXW010000093">
    <property type="protein sequence ID" value="KAF4971487.1"/>
    <property type="molecule type" value="Genomic_DNA"/>
</dbReference>
<dbReference type="AlphaFoldDB" id="A0A8H4U8G4"/>
<protein>
    <recommendedName>
        <fullName evidence="3">Pyruvate decarboxylase</fullName>
    </recommendedName>
</protein>
<dbReference type="InterPro" id="IPR029061">
    <property type="entry name" value="THDP-binding"/>
</dbReference>
<dbReference type="Pfam" id="PF02775">
    <property type="entry name" value="TPP_enzyme_C"/>
    <property type="match status" value="1"/>
</dbReference>
<keyword evidence="8" id="KW-0460">Magnesium</keyword>
<dbReference type="PANTHER" id="PTHR43452:SF11">
    <property type="entry name" value="PYRUVATE DECARBOXYLASE"/>
    <property type="match status" value="1"/>
</dbReference>
<feature type="domain" description="Thiamine pyrophosphate enzyme TPP-binding" evidence="12">
    <location>
        <begin position="367"/>
        <end position="453"/>
    </location>
</feature>
<evidence type="ECO:0000256" key="4">
    <source>
        <dbReference type="ARBA" id="ARBA00022722"/>
    </source>
</evidence>
<dbReference type="GO" id="GO:0000949">
    <property type="term" value="P:aromatic amino acid family catabolic process to alcohol via Ehrlich pathway"/>
    <property type="evidence" value="ECO:0007669"/>
    <property type="project" value="TreeGrafter"/>
</dbReference>
<dbReference type="InterPro" id="IPR029035">
    <property type="entry name" value="DHS-like_NAD/FAD-binding_dom"/>
</dbReference>
<keyword evidence="14" id="KW-1185">Reference proteome</keyword>
<accession>A0A8H4U8G4</accession>
<evidence type="ECO:0000256" key="9">
    <source>
        <dbReference type="ARBA" id="ARBA00023052"/>
    </source>
</evidence>
<dbReference type="PANTHER" id="PTHR43452">
    <property type="entry name" value="PYRUVATE DECARBOXYLASE"/>
    <property type="match status" value="1"/>
</dbReference>
<dbReference type="InterPro" id="IPR011766">
    <property type="entry name" value="TPP_enzyme_TPP-bd"/>
</dbReference>
<dbReference type="GO" id="GO:0005634">
    <property type="term" value="C:nucleus"/>
    <property type="evidence" value="ECO:0007669"/>
    <property type="project" value="TreeGrafter"/>
</dbReference>
<dbReference type="SUPFAM" id="SSF52518">
    <property type="entry name" value="Thiamin diphosphate-binding fold (THDP-binding)"/>
    <property type="match status" value="1"/>
</dbReference>
<keyword evidence="9" id="KW-0786">Thiamine pyrophosphate</keyword>
<dbReference type="GO" id="GO:0005829">
    <property type="term" value="C:cytosol"/>
    <property type="evidence" value="ECO:0007669"/>
    <property type="project" value="TreeGrafter"/>
</dbReference>
<dbReference type="GO" id="GO:0016787">
    <property type="term" value="F:hydrolase activity"/>
    <property type="evidence" value="ECO:0007669"/>
    <property type="project" value="UniProtKB-KW"/>
</dbReference>
<keyword evidence="4" id="KW-0540">Nuclease</keyword>
<proteinExistence type="inferred from homology"/>
<evidence type="ECO:0000256" key="10">
    <source>
        <dbReference type="ARBA" id="ARBA00023239"/>
    </source>
</evidence>
<evidence type="ECO:0000256" key="1">
    <source>
        <dbReference type="ARBA" id="ARBA00001964"/>
    </source>
</evidence>
<dbReference type="InterPro" id="IPR012110">
    <property type="entry name" value="PDC/IPDC-like"/>
</dbReference>
<name>A0A8H4U8G4_9HYPO</name>